<evidence type="ECO:0000313" key="2">
    <source>
        <dbReference type="Proteomes" id="UP001597438"/>
    </source>
</evidence>
<comment type="caution">
    <text evidence="1">The sequence shown here is derived from an EMBL/GenBank/DDBJ whole genome shotgun (WGS) entry which is preliminary data.</text>
</comment>
<evidence type="ECO:0000313" key="1">
    <source>
        <dbReference type="EMBL" id="MFD2833839.1"/>
    </source>
</evidence>
<dbReference type="EMBL" id="JBHUOJ010000026">
    <property type="protein sequence ID" value="MFD2833839.1"/>
    <property type="molecule type" value="Genomic_DNA"/>
</dbReference>
<reference evidence="2" key="1">
    <citation type="journal article" date="2019" name="Int. J. Syst. Evol. Microbiol.">
        <title>The Global Catalogue of Microorganisms (GCM) 10K type strain sequencing project: providing services to taxonomists for standard genome sequencing and annotation.</title>
        <authorList>
            <consortium name="The Broad Institute Genomics Platform"/>
            <consortium name="The Broad Institute Genome Sequencing Center for Infectious Disease"/>
            <person name="Wu L."/>
            <person name="Ma J."/>
        </authorList>
    </citation>
    <scope>NUCLEOTIDE SEQUENCE [LARGE SCALE GENOMIC DNA]</scope>
    <source>
        <strain evidence="2">KCTC 52925</strain>
    </source>
</reference>
<organism evidence="1 2">
    <name type="scientific">Christiangramia antarctica</name>
    <dbReference type="NCBI Taxonomy" id="2058158"/>
    <lineage>
        <taxon>Bacteria</taxon>
        <taxon>Pseudomonadati</taxon>
        <taxon>Bacteroidota</taxon>
        <taxon>Flavobacteriia</taxon>
        <taxon>Flavobacteriales</taxon>
        <taxon>Flavobacteriaceae</taxon>
        <taxon>Christiangramia</taxon>
    </lineage>
</organism>
<sequence length="85" mass="9360">MESKKTDNVDGVSGATVQWEKGKGIPIEINHADPSKQALMDFRDSIINNTQPNSNVHTGKKAAIAVQMGLDAMYNDEIVRWTCLD</sequence>
<name>A0ABW5X5Y2_9FLAO</name>
<protein>
    <submittedName>
        <fullName evidence="1">Uncharacterized protein</fullName>
    </submittedName>
</protein>
<gene>
    <name evidence="1" type="ORF">ACFSYS_11105</name>
</gene>
<dbReference type="Proteomes" id="UP001597438">
    <property type="component" value="Unassembled WGS sequence"/>
</dbReference>
<proteinExistence type="predicted"/>
<dbReference type="RefSeq" id="WP_251739314.1">
    <property type="nucleotide sequence ID" value="NZ_JBHUOJ010000026.1"/>
</dbReference>
<accession>A0ABW5X5Y2</accession>
<keyword evidence="2" id="KW-1185">Reference proteome</keyword>